<protein>
    <submittedName>
        <fullName evidence="2">DUF4189 domain-containing protein</fullName>
    </submittedName>
</protein>
<evidence type="ECO:0000313" key="2">
    <source>
        <dbReference type="EMBL" id="QUR69018.1"/>
    </source>
</evidence>
<feature type="domain" description="DUF4189" evidence="1">
    <location>
        <begin position="63"/>
        <end position="138"/>
    </location>
</feature>
<evidence type="ECO:0000259" key="1">
    <source>
        <dbReference type="Pfam" id="PF13827"/>
    </source>
</evidence>
<dbReference type="Pfam" id="PF13827">
    <property type="entry name" value="DUF4189"/>
    <property type="match status" value="1"/>
</dbReference>
<name>A0A975K0X1_9MYCO</name>
<dbReference type="AlphaFoldDB" id="A0A975K0X1"/>
<dbReference type="InterPro" id="IPR025240">
    <property type="entry name" value="DUF4189"/>
</dbReference>
<dbReference type="Proteomes" id="UP000682202">
    <property type="component" value="Chromosome"/>
</dbReference>
<reference evidence="2" key="1">
    <citation type="submission" date="2019-12" db="EMBL/GenBank/DDBJ databases">
        <title>Mycobacterium spongiae sp. nov.</title>
        <authorList>
            <person name="Stinear T."/>
        </authorList>
    </citation>
    <scope>NUCLEOTIDE SEQUENCE</scope>
    <source>
        <strain evidence="2">FSD4b-SM</strain>
    </source>
</reference>
<accession>A0A975K0X1</accession>
<dbReference type="EMBL" id="CP046600">
    <property type="protein sequence ID" value="QUR69018.1"/>
    <property type="molecule type" value="Genomic_DNA"/>
</dbReference>
<proteinExistence type="predicted"/>
<organism evidence="2 3">
    <name type="scientific">Mycobacterium spongiae</name>
    <dbReference type="NCBI Taxonomy" id="886343"/>
    <lineage>
        <taxon>Bacteria</taxon>
        <taxon>Bacillati</taxon>
        <taxon>Actinomycetota</taxon>
        <taxon>Actinomycetes</taxon>
        <taxon>Mycobacteriales</taxon>
        <taxon>Mycobacteriaceae</taxon>
        <taxon>Mycobacterium</taxon>
    </lineage>
</organism>
<dbReference type="KEGG" id="mspg:F6B93_19835"/>
<sequence>MWIKLHRRLVVLVVAALVASAAVIITLLHPFDAPTHDAVAHSGKGSIAAARPVPPVPPKPPIYGAIAVAETGAAGQSWGYRTRALAETEALRQCNHDTCRVFSVFTKCGAIAHDGTHYHGGVGRSRQAAELDATTRLGGGWIVTWVCH</sequence>
<evidence type="ECO:0000313" key="3">
    <source>
        <dbReference type="Proteomes" id="UP000682202"/>
    </source>
</evidence>
<keyword evidence="3" id="KW-1185">Reference proteome</keyword>
<gene>
    <name evidence="2" type="ORF">F6B93_19835</name>
</gene>